<dbReference type="InterPro" id="IPR039422">
    <property type="entry name" value="MarR/SlyA-like"/>
</dbReference>
<evidence type="ECO:0000259" key="1">
    <source>
        <dbReference type="PROSITE" id="PS50995"/>
    </source>
</evidence>
<evidence type="ECO:0000313" key="3">
    <source>
        <dbReference type="Proteomes" id="UP001250214"/>
    </source>
</evidence>
<dbReference type="Proteomes" id="UP001250214">
    <property type="component" value="Unassembled WGS sequence"/>
</dbReference>
<evidence type="ECO:0000313" key="2">
    <source>
        <dbReference type="EMBL" id="MDS1271383.1"/>
    </source>
</evidence>
<sequence length="167" mass="18375">MGNTDGDGTDTAAVSVSDDELITCWGLVHEAVTATDPLLLHGVGPSTQRLPAAEFEVLLRLLRSPECRLPMGELAREVSLTSGGLTKVVDRLRRLGYLERTPCPEDRRISYAVLTRTGREVAQHAHDRHATLLRRHVLDVLGPRGVRDLSSLARRLRDAARCTPNQP</sequence>
<dbReference type="InterPro" id="IPR000835">
    <property type="entry name" value="HTH_MarR-typ"/>
</dbReference>
<proteinExistence type="predicted"/>
<dbReference type="PANTHER" id="PTHR33164:SF99">
    <property type="entry name" value="MARR FAMILY REGULATORY PROTEIN"/>
    <property type="match status" value="1"/>
</dbReference>
<dbReference type="PRINTS" id="PR00598">
    <property type="entry name" value="HTHMARR"/>
</dbReference>
<dbReference type="InterPro" id="IPR036388">
    <property type="entry name" value="WH-like_DNA-bd_sf"/>
</dbReference>
<dbReference type="SMART" id="SM00347">
    <property type="entry name" value="HTH_MARR"/>
    <property type="match status" value="1"/>
</dbReference>
<dbReference type="Pfam" id="PF12802">
    <property type="entry name" value="MarR_2"/>
    <property type="match status" value="1"/>
</dbReference>
<feature type="domain" description="HTH marR-type" evidence="1">
    <location>
        <begin position="18"/>
        <end position="158"/>
    </location>
</feature>
<dbReference type="Gene3D" id="1.10.10.10">
    <property type="entry name" value="Winged helix-like DNA-binding domain superfamily/Winged helix DNA-binding domain"/>
    <property type="match status" value="1"/>
</dbReference>
<dbReference type="SUPFAM" id="SSF46785">
    <property type="entry name" value="Winged helix' DNA-binding domain"/>
    <property type="match status" value="1"/>
</dbReference>
<reference evidence="3" key="1">
    <citation type="submission" date="2023-07" db="EMBL/GenBank/DDBJ databases">
        <title>Novel species in the genus Lipingzhangella isolated from Sambhar Salt Lake.</title>
        <authorList>
            <person name="Jiya N."/>
            <person name="Kajale S."/>
            <person name="Sharma A."/>
        </authorList>
    </citation>
    <scope>NUCLEOTIDE SEQUENCE [LARGE SCALE GENOMIC DNA]</scope>
    <source>
        <strain evidence="3">LS1_29</strain>
    </source>
</reference>
<accession>A0ABU2H7X3</accession>
<comment type="caution">
    <text evidence="2">The sequence shown here is derived from an EMBL/GenBank/DDBJ whole genome shotgun (WGS) entry which is preliminary data.</text>
</comment>
<dbReference type="PANTHER" id="PTHR33164">
    <property type="entry name" value="TRANSCRIPTIONAL REGULATOR, MARR FAMILY"/>
    <property type="match status" value="1"/>
</dbReference>
<gene>
    <name evidence="2" type="ORF">RIF23_13855</name>
</gene>
<name>A0ABU2H7X3_9ACTN</name>
<dbReference type="EMBL" id="JAVLVT010000005">
    <property type="protein sequence ID" value="MDS1271383.1"/>
    <property type="molecule type" value="Genomic_DNA"/>
</dbReference>
<dbReference type="PROSITE" id="PS50995">
    <property type="entry name" value="HTH_MARR_2"/>
    <property type="match status" value="1"/>
</dbReference>
<organism evidence="2 3">
    <name type="scientific">Lipingzhangella rawalii</name>
    <dbReference type="NCBI Taxonomy" id="2055835"/>
    <lineage>
        <taxon>Bacteria</taxon>
        <taxon>Bacillati</taxon>
        <taxon>Actinomycetota</taxon>
        <taxon>Actinomycetes</taxon>
        <taxon>Streptosporangiales</taxon>
        <taxon>Nocardiopsidaceae</taxon>
        <taxon>Lipingzhangella</taxon>
    </lineage>
</organism>
<protein>
    <submittedName>
        <fullName evidence="2">MarR family transcriptional regulator</fullName>
    </submittedName>
</protein>
<keyword evidence="3" id="KW-1185">Reference proteome</keyword>
<dbReference type="RefSeq" id="WP_310912906.1">
    <property type="nucleotide sequence ID" value="NZ_JAVLVT010000005.1"/>
</dbReference>
<dbReference type="InterPro" id="IPR036390">
    <property type="entry name" value="WH_DNA-bd_sf"/>
</dbReference>